<gene>
    <name evidence="8" type="ORF">PDIGIT_LOCUS11877</name>
</gene>
<feature type="transmembrane region" description="Helical" evidence="6">
    <location>
        <begin position="56"/>
        <end position="80"/>
    </location>
</feature>
<proteinExistence type="inferred from homology"/>
<evidence type="ECO:0000256" key="5">
    <source>
        <dbReference type="ARBA" id="ARBA00038359"/>
    </source>
</evidence>
<dbReference type="Proteomes" id="UP001152607">
    <property type="component" value="Unassembled WGS sequence"/>
</dbReference>
<evidence type="ECO:0000313" key="8">
    <source>
        <dbReference type="EMBL" id="CAI6338743.1"/>
    </source>
</evidence>
<feature type="transmembrane region" description="Helical" evidence="6">
    <location>
        <begin position="20"/>
        <end position="44"/>
    </location>
</feature>
<accession>A0A9W4UQY9</accession>
<keyword evidence="2 6" id="KW-0812">Transmembrane</keyword>
<evidence type="ECO:0000256" key="4">
    <source>
        <dbReference type="ARBA" id="ARBA00023136"/>
    </source>
</evidence>
<dbReference type="Pfam" id="PF20684">
    <property type="entry name" value="Fung_rhodopsin"/>
    <property type="match status" value="1"/>
</dbReference>
<dbReference type="InterPro" id="IPR052337">
    <property type="entry name" value="SAT4-like"/>
</dbReference>
<keyword evidence="9" id="KW-1185">Reference proteome</keyword>
<evidence type="ECO:0000256" key="6">
    <source>
        <dbReference type="SAM" id="Phobius"/>
    </source>
</evidence>
<feature type="domain" description="Rhodopsin" evidence="7">
    <location>
        <begin position="59"/>
        <end position="280"/>
    </location>
</feature>
<dbReference type="OrthoDB" id="5329176at2759"/>
<evidence type="ECO:0000256" key="3">
    <source>
        <dbReference type="ARBA" id="ARBA00022989"/>
    </source>
</evidence>
<evidence type="ECO:0000259" key="7">
    <source>
        <dbReference type="Pfam" id="PF20684"/>
    </source>
</evidence>
<evidence type="ECO:0000256" key="1">
    <source>
        <dbReference type="ARBA" id="ARBA00004141"/>
    </source>
</evidence>
<comment type="caution">
    <text evidence="8">The sequence shown here is derived from an EMBL/GenBank/DDBJ whole genome shotgun (WGS) entry which is preliminary data.</text>
</comment>
<comment type="subcellular location">
    <subcellularLocation>
        <location evidence="1">Membrane</location>
        <topology evidence="1">Multi-pass membrane protein</topology>
    </subcellularLocation>
</comment>
<feature type="transmembrane region" description="Helical" evidence="6">
    <location>
        <begin position="137"/>
        <end position="157"/>
    </location>
</feature>
<organism evidence="8 9">
    <name type="scientific">Periconia digitata</name>
    <dbReference type="NCBI Taxonomy" id="1303443"/>
    <lineage>
        <taxon>Eukaryota</taxon>
        <taxon>Fungi</taxon>
        <taxon>Dikarya</taxon>
        <taxon>Ascomycota</taxon>
        <taxon>Pezizomycotina</taxon>
        <taxon>Dothideomycetes</taxon>
        <taxon>Pleosporomycetidae</taxon>
        <taxon>Pleosporales</taxon>
        <taxon>Massarineae</taxon>
        <taxon>Periconiaceae</taxon>
        <taxon>Periconia</taxon>
    </lineage>
</organism>
<dbReference type="GO" id="GO:0016020">
    <property type="term" value="C:membrane"/>
    <property type="evidence" value="ECO:0007669"/>
    <property type="project" value="UniProtKB-SubCell"/>
</dbReference>
<feature type="transmembrane region" description="Helical" evidence="6">
    <location>
        <begin position="217"/>
        <end position="239"/>
    </location>
</feature>
<dbReference type="InterPro" id="IPR049326">
    <property type="entry name" value="Rhodopsin_dom_fungi"/>
</dbReference>
<feature type="transmembrane region" description="Helical" evidence="6">
    <location>
        <begin position="107"/>
        <end position="125"/>
    </location>
</feature>
<comment type="similarity">
    <text evidence="5">Belongs to the SAT4 family.</text>
</comment>
<keyword evidence="4 6" id="KW-0472">Membrane</keyword>
<dbReference type="PANTHER" id="PTHR33048:SF156">
    <property type="entry name" value="INTEGRAL MEMBRANE PROTEIN"/>
    <property type="match status" value="1"/>
</dbReference>
<name>A0A9W4UQY9_9PLEO</name>
<feature type="transmembrane region" description="Helical" evidence="6">
    <location>
        <begin position="185"/>
        <end position="205"/>
    </location>
</feature>
<keyword evidence="3 6" id="KW-1133">Transmembrane helix</keyword>
<reference evidence="8" key="1">
    <citation type="submission" date="2023-01" db="EMBL/GenBank/DDBJ databases">
        <authorList>
            <person name="Van Ghelder C."/>
            <person name="Rancurel C."/>
        </authorList>
    </citation>
    <scope>NUCLEOTIDE SEQUENCE</scope>
    <source>
        <strain evidence="8">CNCM I-4278</strain>
    </source>
</reference>
<evidence type="ECO:0000313" key="9">
    <source>
        <dbReference type="Proteomes" id="UP001152607"/>
    </source>
</evidence>
<dbReference type="AlphaFoldDB" id="A0A9W4UQY9"/>
<protein>
    <recommendedName>
        <fullName evidence="7">Rhodopsin domain-containing protein</fullName>
    </recommendedName>
</protein>
<dbReference type="PANTHER" id="PTHR33048">
    <property type="entry name" value="PTH11-LIKE INTEGRAL MEMBRANE PROTEIN (AFU_ORTHOLOGUE AFUA_5G11245)"/>
    <property type="match status" value="1"/>
</dbReference>
<dbReference type="EMBL" id="CAOQHR010000008">
    <property type="protein sequence ID" value="CAI6338743.1"/>
    <property type="molecule type" value="Genomic_DNA"/>
</dbReference>
<evidence type="ECO:0000256" key="2">
    <source>
        <dbReference type="ARBA" id="ARBA00022692"/>
    </source>
</evidence>
<sequence length="426" mass="46889">MTLTFLHTSKDAARNASQPLIDVCVSLAVLETLFVVAFMLSWHINRGSNSHNTKGVYALMLVGYVFCFGGAVIGILKVVLGGAGQHAKELSPATVRTMLQLIKTHELIYVISIPFPKLAVISLYLRLFQEKFCRTALQGTAVVISATALFGFVSVFANCRPFHAFWDKSIPEQCSFDPMTTMKFYSIPNIVTDVVMLLVPIPALYRLNISMLAKVGAACTFLISTVGIITAVLRFLVFLNVDVFEDVTYNSISTTSWSIIEPGVYLMAATVPTLRPLVRRFFSSISSDGLSRHATWPLPSHTISTNKGRPNTAHVATASMPERPKLSKKSSSRNVIETIGRASSRPLQLDEYHYLRYGSGVFSVRSEDEESMVCADAIVYEHMGRQGRNPDGTLTAWSLQPIHLTSPLRTSFFFGSDTATSGRLTP</sequence>